<dbReference type="PANTHER" id="PTHR43736:SF1">
    <property type="entry name" value="DIHYDRONEOPTERIN TRIPHOSPHATE DIPHOSPHATASE"/>
    <property type="match status" value="1"/>
</dbReference>
<comment type="caution">
    <text evidence="3">The sequence shown here is derived from an EMBL/GenBank/DDBJ whole genome shotgun (WGS) entry which is preliminary data.</text>
</comment>
<dbReference type="PRINTS" id="PR00502">
    <property type="entry name" value="NUDIXFAMILY"/>
</dbReference>
<dbReference type="InterPro" id="IPR000086">
    <property type="entry name" value="NUDIX_hydrolase_dom"/>
</dbReference>
<dbReference type="OrthoDB" id="9786141at2"/>
<dbReference type="PANTHER" id="PTHR43736">
    <property type="entry name" value="ADP-RIBOSE PYROPHOSPHATASE"/>
    <property type="match status" value="1"/>
</dbReference>
<name>A0A3M0BKC9_9AQUI</name>
<proteinExistence type="predicted"/>
<dbReference type="InterPro" id="IPR020476">
    <property type="entry name" value="Nudix_hydrolase"/>
</dbReference>
<evidence type="ECO:0000259" key="2">
    <source>
        <dbReference type="PROSITE" id="PS51462"/>
    </source>
</evidence>
<protein>
    <submittedName>
        <fullName evidence="3">8-oxo-dGTP diphosphatase</fullName>
    </submittedName>
</protein>
<dbReference type="EMBL" id="REFO01000010">
    <property type="protein sequence ID" value="RMA97923.1"/>
    <property type="molecule type" value="Genomic_DNA"/>
</dbReference>
<dbReference type="PROSITE" id="PS51462">
    <property type="entry name" value="NUDIX"/>
    <property type="match status" value="1"/>
</dbReference>
<reference evidence="3 4" key="1">
    <citation type="submission" date="2018-10" db="EMBL/GenBank/DDBJ databases">
        <title>Genomic Encyclopedia of Archaeal and Bacterial Type Strains, Phase II (KMG-II): from individual species to whole genera.</title>
        <authorList>
            <person name="Goeker M."/>
        </authorList>
    </citation>
    <scope>NUCLEOTIDE SEQUENCE [LARGE SCALE GENOMIC DNA]</scope>
    <source>
        <strain evidence="3 4">VM1</strain>
    </source>
</reference>
<evidence type="ECO:0000256" key="1">
    <source>
        <dbReference type="ARBA" id="ARBA00022801"/>
    </source>
</evidence>
<dbReference type="GO" id="GO:0016787">
    <property type="term" value="F:hydrolase activity"/>
    <property type="evidence" value="ECO:0007669"/>
    <property type="project" value="UniProtKB-KW"/>
</dbReference>
<evidence type="ECO:0000313" key="3">
    <source>
        <dbReference type="EMBL" id="RMA97923.1"/>
    </source>
</evidence>
<dbReference type="Proteomes" id="UP000280842">
    <property type="component" value="Unassembled WGS sequence"/>
</dbReference>
<dbReference type="RefSeq" id="WP_121922685.1">
    <property type="nucleotide sequence ID" value="NZ_REFO01000010.1"/>
</dbReference>
<accession>A0A3M0BKC9</accession>
<evidence type="ECO:0000313" key="4">
    <source>
        <dbReference type="Proteomes" id="UP000280842"/>
    </source>
</evidence>
<feature type="domain" description="Nudix hydrolase" evidence="2">
    <location>
        <begin position="6"/>
        <end position="135"/>
    </location>
</feature>
<organism evidence="3 4">
    <name type="scientific">Hydrogenothermus marinus</name>
    <dbReference type="NCBI Taxonomy" id="133270"/>
    <lineage>
        <taxon>Bacteria</taxon>
        <taxon>Pseudomonadati</taxon>
        <taxon>Aquificota</taxon>
        <taxon>Aquificia</taxon>
        <taxon>Aquificales</taxon>
        <taxon>Hydrogenothermaceae</taxon>
        <taxon>Hydrogenothermus</taxon>
    </lineage>
</organism>
<keyword evidence="4" id="KW-1185">Reference proteome</keyword>
<dbReference type="AlphaFoldDB" id="A0A3M0BKC9"/>
<dbReference type="CDD" id="cd18873">
    <property type="entry name" value="NUDIX_NadM_like"/>
    <property type="match status" value="1"/>
</dbReference>
<dbReference type="InterPro" id="IPR015797">
    <property type="entry name" value="NUDIX_hydrolase-like_dom_sf"/>
</dbReference>
<dbReference type="SUPFAM" id="SSF55811">
    <property type="entry name" value="Nudix"/>
    <property type="match status" value="1"/>
</dbReference>
<gene>
    <name evidence="3" type="ORF">CLV39_0559</name>
</gene>
<keyword evidence="1" id="KW-0378">Hydrolase</keyword>
<sequence>MAIKTPYVAVDGIVQLFDEKDNFQGIVLIERKNPPLGLAIPGGFVDIGETVEDAVKREMKEEISLDVEIVRILGVYSDPKRDPRFHTVSVVFICKAYGMPKASSDAKEVKIFKLEEIPFDKLVFDHEKILKDFINR</sequence>
<dbReference type="Gene3D" id="3.90.79.10">
    <property type="entry name" value="Nucleoside Triphosphate Pyrophosphohydrolase"/>
    <property type="match status" value="1"/>
</dbReference>
<dbReference type="Pfam" id="PF00293">
    <property type="entry name" value="NUDIX"/>
    <property type="match status" value="1"/>
</dbReference>